<gene>
    <name evidence="10" type="ORF">ENL48_04550</name>
    <name evidence="9" type="ORF">ENT89_06795</name>
    <name evidence="8" type="ORF">ENX77_06120</name>
</gene>
<evidence type="ECO:0000256" key="3">
    <source>
        <dbReference type="ARBA" id="ARBA00022448"/>
    </source>
</evidence>
<reference evidence="9" key="1">
    <citation type="journal article" date="2020" name="mSystems">
        <title>Genome- and Community-Level Interaction Insights into Carbon Utilization and Element Cycling Functions of Hydrothermarchaeota in Hydrothermal Sediment.</title>
        <authorList>
            <person name="Zhou Z."/>
            <person name="Liu Y."/>
            <person name="Xu W."/>
            <person name="Pan J."/>
            <person name="Luo Z.H."/>
            <person name="Li M."/>
        </authorList>
    </citation>
    <scope>NUCLEOTIDE SEQUENCE [LARGE SCALE GENOMIC DNA]</scope>
    <source>
        <strain evidence="10">SpSt-10</strain>
        <strain evidence="9">SpSt-62</strain>
        <strain evidence="8">SpSt-97</strain>
    </source>
</reference>
<dbReference type="GO" id="GO:0016020">
    <property type="term" value="C:membrane"/>
    <property type="evidence" value="ECO:0007669"/>
    <property type="project" value="UniProtKB-SubCell"/>
</dbReference>
<organism evidence="9">
    <name type="scientific">Geoglobus ahangari</name>
    <dbReference type="NCBI Taxonomy" id="113653"/>
    <lineage>
        <taxon>Archaea</taxon>
        <taxon>Methanobacteriati</taxon>
        <taxon>Methanobacteriota</taxon>
        <taxon>Archaeoglobi</taxon>
        <taxon>Archaeoglobales</taxon>
        <taxon>Archaeoglobaceae</taxon>
        <taxon>Geoglobus</taxon>
    </lineage>
</organism>
<dbReference type="EMBL" id="DRUC01000068">
    <property type="protein sequence ID" value="HHF48440.1"/>
    <property type="molecule type" value="Genomic_DNA"/>
</dbReference>
<comment type="similarity">
    <text evidence="2">Belongs to the complex I subunit 3 family.</text>
</comment>
<keyword evidence="4 7" id="KW-0812">Transmembrane</keyword>
<evidence type="ECO:0000256" key="6">
    <source>
        <dbReference type="ARBA" id="ARBA00023136"/>
    </source>
</evidence>
<evidence type="ECO:0000313" key="8">
    <source>
        <dbReference type="EMBL" id="HGE66671.1"/>
    </source>
</evidence>
<dbReference type="Pfam" id="PF00507">
    <property type="entry name" value="Oxidored_q4"/>
    <property type="match status" value="1"/>
</dbReference>
<evidence type="ECO:0000313" key="10">
    <source>
        <dbReference type="EMBL" id="HHF48440.1"/>
    </source>
</evidence>
<dbReference type="NCBIfam" id="NF004727">
    <property type="entry name" value="PRK06073.1-2"/>
    <property type="match status" value="1"/>
</dbReference>
<dbReference type="EMBL" id="DTAK01000050">
    <property type="protein sequence ID" value="HGU59838.1"/>
    <property type="molecule type" value="Genomic_DNA"/>
</dbReference>
<feature type="transmembrane region" description="Helical" evidence="7">
    <location>
        <begin position="89"/>
        <end position="108"/>
    </location>
</feature>
<evidence type="ECO:0000256" key="7">
    <source>
        <dbReference type="SAM" id="Phobius"/>
    </source>
</evidence>
<dbReference type="EMBL" id="DTPI01000031">
    <property type="protein sequence ID" value="HGE66671.1"/>
    <property type="molecule type" value="Genomic_DNA"/>
</dbReference>
<keyword evidence="3" id="KW-0813">Transport</keyword>
<protein>
    <submittedName>
        <fullName evidence="9">NADH-quinone oxidoreductase subunit A</fullName>
    </submittedName>
</protein>
<proteinExistence type="inferred from homology"/>
<dbReference type="InterPro" id="IPR000440">
    <property type="entry name" value="NADH_UbQ/plastoQ_OxRdtase_su3"/>
</dbReference>
<evidence type="ECO:0000256" key="2">
    <source>
        <dbReference type="ARBA" id="ARBA00008472"/>
    </source>
</evidence>
<comment type="caution">
    <text evidence="9">The sequence shown here is derived from an EMBL/GenBank/DDBJ whole genome shotgun (WGS) entry which is preliminary data.</text>
</comment>
<dbReference type="InterPro" id="IPR038430">
    <property type="entry name" value="NDAH_ubi_oxred_su3_sf"/>
</dbReference>
<dbReference type="Gene3D" id="1.20.58.1610">
    <property type="entry name" value="NADH:ubiquinone/plastoquinone oxidoreductase, chain 3"/>
    <property type="match status" value="1"/>
</dbReference>
<evidence type="ECO:0000256" key="5">
    <source>
        <dbReference type="ARBA" id="ARBA00022989"/>
    </source>
</evidence>
<dbReference type="AlphaFoldDB" id="A0A7C4W4A7"/>
<feature type="transmembrane region" description="Helical" evidence="7">
    <location>
        <begin position="61"/>
        <end position="83"/>
    </location>
</feature>
<name>A0A7C4W4A7_9EURY</name>
<evidence type="ECO:0000256" key="4">
    <source>
        <dbReference type="ARBA" id="ARBA00022692"/>
    </source>
</evidence>
<feature type="transmembrane region" description="Helical" evidence="7">
    <location>
        <begin position="6"/>
        <end position="26"/>
    </location>
</feature>
<comment type="subcellular location">
    <subcellularLocation>
        <location evidence="1">Membrane</location>
    </subcellularLocation>
</comment>
<keyword evidence="5 7" id="KW-1133">Transmembrane helix</keyword>
<sequence>MGMETAIVVGFVVILCVAVDVIIYGLSKILPKRKPTDLKYLRWESGNISVGLPKYVLPFQYFGFMILFMAFEPIIVLMLLFSLFPSVEFYQFLLIAWIALLPALYFAYKLAYIAAERREIYG</sequence>
<keyword evidence="6 7" id="KW-0472">Membrane</keyword>
<accession>A0A7C4W4A7</accession>
<dbReference type="GO" id="GO:0008137">
    <property type="term" value="F:NADH dehydrogenase (ubiquinone) activity"/>
    <property type="evidence" value="ECO:0007669"/>
    <property type="project" value="InterPro"/>
</dbReference>
<evidence type="ECO:0000256" key="1">
    <source>
        <dbReference type="ARBA" id="ARBA00004370"/>
    </source>
</evidence>
<evidence type="ECO:0000313" key="9">
    <source>
        <dbReference type="EMBL" id="HGU59838.1"/>
    </source>
</evidence>